<reference evidence="1" key="1">
    <citation type="submission" date="2003-04" db="EMBL/GenBank/DDBJ databases">
        <title>Genes for Arsenite Oxidation from Alcaligenes faecalis.</title>
        <authorList>
            <person name="Silver S."/>
            <person name="Phung L.T."/>
            <person name="Malo B.J."/>
        </authorList>
    </citation>
    <scope>NUCLEOTIDE SEQUENCE</scope>
    <source>
        <strain evidence="1">NCIB 8687</strain>
    </source>
</reference>
<accession>Q6WB24</accession>
<protein>
    <submittedName>
        <fullName evidence="1">Uncharacterized protein</fullName>
    </submittedName>
</protein>
<sequence length="1001" mass="112509">MGQRDKIYKNSVTRHSRELFQLIGCLQDKKKRNLVRGYASKQKVSSHDAEKLRCGNSPHDSVVIGAILKGHKGLLNDLNGEVKKTSGDLYVMTSFPFTDWKSEVRYTAGYLNSVGAQASEMLDVIRSLANLDYRDCDAVLEILLEQAKKYGASNFFSYKLAYVRSTAKLSAHALGVVSQIEDEFAHRQHAGLHFSALENISPKISIFAVAQRRISGLISRLAGNFRKAISLSNFVPTPTDYTDVAGFLLRSTESSLIDTLYAVVTIFNLHRNLGAVREEFKLRLDASLVGKIESLIAYAETFDNDQLVSEHYQAQDIDGDLSLATYRVSAAFLERPACASYRNKLDRVVGVRLLAEVRDDLLPANSRGADLKELLLAPEQTNVADVLNVTLDSFYRTFLFLQFVENPLNIVALTAKEITFIFENTSRLEVLLTEREMRALYASATSSARGLVSVLALALFRKKSIDPDADFEFRTDFIAYVNENHGSSILDFIEFLLMDSPQVAKYIVESLNEVTLEKMYTLVRTASEAAQIRGDILRAVGQKLDQIEYIIEADAIATRSKLLQLQKYFDSSRMYVDSVAMKRWLDSNPTVSTEQYRALYPVAAHIARVSTDIGESRELLLILLQDEDEYLISQIAKDAFEQFCLDAEFGIQSYLGRRIRHNTLDGVTTETVDAVFQSADYRALMSNPSFRRAAEHWLSMYRGLINKLRRDYLQFKSKTTINPLFDSSLDLEDAATQENVRWLSNALRLAGGSELLNDLVISFCWKQIAPQLERAARFIRTQLLQEANASIDRVFSGYFGVVEMQLKADLHEAVNEVLKKVADWFQVPQTGFVSASPRDLCQIILIELNIRNQIDFHGNAVEIKYTGISVHRLYDCLAVLLQNAHKHGEAGTDILITASAAKPDAESDLDDLTMQITSQVTESKYHEAKTRIFSAIDSKETSRAMLTEGYTGINKIKFITRASEGVHTVKCDADDQRRCLTVTFSLRAERARENIVEGAVL</sequence>
<dbReference type="AlphaFoldDB" id="Q6WB24"/>
<dbReference type="EMBL" id="AY297781">
    <property type="protein sequence ID" value="AAS45122.1"/>
    <property type="molecule type" value="Genomic_DNA"/>
</dbReference>
<organism evidence="1">
    <name type="scientific">Alcaligenes faecalis</name>
    <dbReference type="NCBI Taxonomy" id="511"/>
    <lineage>
        <taxon>Bacteria</taxon>
        <taxon>Pseudomonadati</taxon>
        <taxon>Pseudomonadota</taxon>
        <taxon>Betaproteobacteria</taxon>
        <taxon>Burkholderiales</taxon>
        <taxon>Alcaligenaceae</taxon>
        <taxon>Alcaligenes</taxon>
    </lineage>
</organism>
<proteinExistence type="predicted"/>
<evidence type="ECO:0000313" key="1">
    <source>
        <dbReference type="EMBL" id="AAS45122.1"/>
    </source>
</evidence>
<name>Q6WB24_ALCFA</name>